<dbReference type="SUPFAM" id="SSF50494">
    <property type="entry name" value="Trypsin-like serine proteases"/>
    <property type="match status" value="1"/>
</dbReference>
<dbReference type="OrthoDB" id="9448935at2759"/>
<keyword evidence="1 6" id="KW-0645">Protease</keyword>
<evidence type="ECO:0000256" key="5">
    <source>
        <dbReference type="ARBA" id="ARBA00023157"/>
    </source>
</evidence>
<reference evidence="9" key="1">
    <citation type="submission" date="2025-08" db="UniProtKB">
        <authorList>
            <consortium name="RefSeq"/>
        </authorList>
    </citation>
    <scope>IDENTIFICATION</scope>
</reference>
<dbReference type="PANTHER" id="PTHR24252:SF7">
    <property type="entry name" value="HYALIN"/>
    <property type="match status" value="1"/>
</dbReference>
<keyword evidence="5" id="KW-1015">Disulfide bond</keyword>
<dbReference type="RefSeq" id="XP_028261553.1">
    <property type="nucleotide sequence ID" value="XM_028405752.1"/>
</dbReference>
<dbReference type="InterPro" id="IPR001314">
    <property type="entry name" value="Peptidase_S1A"/>
</dbReference>
<sequence>MQKELQIFKWLATNLSQTPCAPWLNVHLQSTFATTCKHTIILYQHLSIYLLVCGRANLNTRIVGGQDAPPGAWPWQVKLNIGESFCGGSLINEQWVLTAAHCITRNDLNTTEVLLGFNNDSDPNPNMMKRTLSDIICHPAYDSVTFNNDICLLKLSATVEFTDYILPVCLAAENSTFFNGTPSWVTGFGDTDPGGPSATTLQEVLVPIVGPNECNCDYSGKITENMICAGVTGKDSCQGDSGGPLVTKKDSIWIQSGVVSFGAGCGLPQFPGVYARVSQYQEWIKNIVTGPEPGFVTFSQSGIDSDLSFTCINPPTDPPPTTFSPTTDDSLFGGGEDLFHFAHFSTLCVVLLCAVWQHWNAI</sequence>
<dbReference type="GeneID" id="114435835"/>
<dbReference type="GO" id="GO:0006508">
    <property type="term" value="P:proteolysis"/>
    <property type="evidence" value="ECO:0007669"/>
    <property type="project" value="UniProtKB-KW"/>
</dbReference>
<dbReference type="Proteomes" id="UP000515145">
    <property type="component" value="Chromosome 5"/>
</dbReference>
<keyword evidence="2" id="KW-0732">Signal</keyword>
<dbReference type="PROSITE" id="PS00134">
    <property type="entry name" value="TRYPSIN_HIS"/>
    <property type="match status" value="1"/>
</dbReference>
<dbReference type="PROSITE" id="PS50240">
    <property type="entry name" value="TRYPSIN_DOM"/>
    <property type="match status" value="1"/>
</dbReference>
<dbReference type="CDD" id="cd00190">
    <property type="entry name" value="Tryp_SPc"/>
    <property type="match status" value="1"/>
</dbReference>
<feature type="domain" description="Peptidase S1" evidence="7">
    <location>
        <begin position="62"/>
        <end position="289"/>
    </location>
</feature>
<gene>
    <name evidence="9" type="primary">LOC114435835</name>
</gene>
<dbReference type="FunFam" id="2.40.10.10:FF:000024">
    <property type="entry name" value="Serine protease 53"/>
    <property type="match status" value="1"/>
</dbReference>
<dbReference type="GO" id="GO:0004252">
    <property type="term" value="F:serine-type endopeptidase activity"/>
    <property type="evidence" value="ECO:0007669"/>
    <property type="project" value="InterPro"/>
</dbReference>
<evidence type="ECO:0000256" key="4">
    <source>
        <dbReference type="ARBA" id="ARBA00022825"/>
    </source>
</evidence>
<dbReference type="InterPro" id="IPR033116">
    <property type="entry name" value="TRYPSIN_SER"/>
</dbReference>
<evidence type="ECO:0000259" key="7">
    <source>
        <dbReference type="PROSITE" id="PS50240"/>
    </source>
</evidence>
<organism evidence="8 9">
    <name type="scientific">Parambassis ranga</name>
    <name type="common">Indian glassy fish</name>
    <dbReference type="NCBI Taxonomy" id="210632"/>
    <lineage>
        <taxon>Eukaryota</taxon>
        <taxon>Metazoa</taxon>
        <taxon>Chordata</taxon>
        <taxon>Craniata</taxon>
        <taxon>Vertebrata</taxon>
        <taxon>Euteleostomi</taxon>
        <taxon>Actinopterygii</taxon>
        <taxon>Neopterygii</taxon>
        <taxon>Teleostei</taxon>
        <taxon>Neoteleostei</taxon>
        <taxon>Acanthomorphata</taxon>
        <taxon>Ovalentaria</taxon>
        <taxon>Ambassidae</taxon>
        <taxon>Parambassis</taxon>
    </lineage>
</organism>
<keyword evidence="8" id="KW-1185">Reference proteome</keyword>
<dbReference type="AlphaFoldDB" id="A0A6P7I6X9"/>
<dbReference type="InterPro" id="IPR018114">
    <property type="entry name" value="TRYPSIN_HIS"/>
</dbReference>
<keyword evidence="4 6" id="KW-0720">Serine protease</keyword>
<evidence type="ECO:0000313" key="9">
    <source>
        <dbReference type="RefSeq" id="XP_028261553.1"/>
    </source>
</evidence>
<evidence type="ECO:0000313" key="8">
    <source>
        <dbReference type="Proteomes" id="UP000515145"/>
    </source>
</evidence>
<evidence type="ECO:0000256" key="1">
    <source>
        <dbReference type="ARBA" id="ARBA00022670"/>
    </source>
</evidence>
<evidence type="ECO:0000256" key="3">
    <source>
        <dbReference type="ARBA" id="ARBA00022801"/>
    </source>
</evidence>
<dbReference type="PRINTS" id="PR00722">
    <property type="entry name" value="CHYMOTRYPSIN"/>
</dbReference>
<protein>
    <submittedName>
        <fullName evidence="9">Chymotrypsinogen A-like isoform X1</fullName>
    </submittedName>
</protein>
<keyword evidence="3 6" id="KW-0378">Hydrolase</keyword>
<accession>A0A6P7I6X9</accession>
<proteinExistence type="predicted"/>
<dbReference type="InterPro" id="IPR001254">
    <property type="entry name" value="Trypsin_dom"/>
</dbReference>
<dbReference type="PANTHER" id="PTHR24252">
    <property type="entry name" value="ACROSIN-RELATED"/>
    <property type="match status" value="1"/>
</dbReference>
<dbReference type="InterPro" id="IPR043504">
    <property type="entry name" value="Peptidase_S1_PA_chymotrypsin"/>
</dbReference>
<dbReference type="PROSITE" id="PS00135">
    <property type="entry name" value="TRYPSIN_SER"/>
    <property type="match status" value="1"/>
</dbReference>
<dbReference type="Gene3D" id="2.40.10.10">
    <property type="entry name" value="Trypsin-like serine proteases"/>
    <property type="match status" value="1"/>
</dbReference>
<dbReference type="InterPro" id="IPR009003">
    <property type="entry name" value="Peptidase_S1_PA"/>
</dbReference>
<dbReference type="Pfam" id="PF00089">
    <property type="entry name" value="Trypsin"/>
    <property type="match status" value="1"/>
</dbReference>
<dbReference type="SMART" id="SM00020">
    <property type="entry name" value="Tryp_SPc"/>
    <property type="match status" value="1"/>
</dbReference>
<name>A0A6P7I6X9_9TELE</name>
<evidence type="ECO:0000256" key="6">
    <source>
        <dbReference type="RuleBase" id="RU363034"/>
    </source>
</evidence>
<dbReference type="InParanoid" id="A0A6P7I6X9"/>
<evidence type="ECO:0000256" key="2">
    <source>
        <dbReference type="ARBA" id="ARBA00022729"/>
    </source>
</evidence>